<evidence type="ECO:0000313" key="2">
    <source>
        <dbReference type="Proteomes" id="UP000235347"/>
    </source>
</evidence>
<dbReference type="Proteomes" id="UP000235347">
    <property type="component" value="Unassembled WGS sequence"/>
</dbReference>
<gene>
    <name evidence="1" type="ORF">C0Z19_11715</name>
</gene>
<reference evidence="1 2" key="1">
    <citation type="submission" date="2018-01" db="EMBL/GenBank/DDBJ databases">
        <title>Whole genome analyses suggest that Burkholderia sensu lato contains two further novel genera in the rhizoxinica-symbiotica group Mycetohabitans gen. nov., and Trinickia gen. nov.: implications for the evolution of diazotrophy and nodulation in the Burkholderiaceae.</title>
        <authorList>
            <person name="Estrada-de los Santos P."/>
            <person name="Palmer M."/>
            <person name="Chavez-Ramirez B."/>
            <person name="Beukes C."/>
            <person name="Steenkamp E.T."/>
            <person name="Hirsch A.M."/>
            <person name="Manyaka P."/>
            <person name="Maluk M."/>
            <person name="Lafos M."/>
            <person name="Crook M."/>
            <person name="Gross E."/>
            <person name="Simon M.F."/>
            <person name="Bueno dos Reis Junior F."/>
            <person name="Poole P.S."/>
            <person name="Venter S.N."/>
            <person name="James E.K."/>
        </authorList>
    </citation>
    <scope>NUCLEOTIDE SEQUENCE [LARGE SCALE GENOMIC DNA]</scope>
    <source>
        <strain evidence="1 2">GP25-8</strain>
    </source>
</reference>
<dbReference type="InterPro" id="IPR021927">
    <property type="entry name" value="DUF3540"/>
</dbReference>
<sequence>MGSLKTTNKLPPPLPLHLVEAKIVVALEQHAYLLNDGRMAYQALSCLVRPEVGDHVLTAICQNDTGYILHILQRAEPKQVQLGAPGASEMRIEQTRITLNAVENIALHSLTDVEVTAATGVLSLNGRNLFTTVQESLVQSVGHFIGKAEHYLLEVRQLLRMHGQQAIVTAEQDMKVDGERISMG</sequence>
<evidence type="ECO:0000313" key="1">
    <source>
        <dbReference type="EMBL" id="PMS24978.1"/>
    </source>
</evidence>
<dbReference type="Pfam" id="PF12059">
    <property type="entry name" value="DUF3540"/>
    <property type="match status" value="2"/>
</dbReference>
<accession>A0A2N7W6F0</accession>
<comment type="caution">
    <text evidence="1">The sequence shown here is derived from an EMBL/GenBank/DDBJ whole genome shotgun (WGS) entry which is preliminary data.</text>
</comment>
<name>A0A2N7W6F0_9BURK</name>
<dbReference type="EMBL" id="PNYB01000008">
    <property type="protein sequence ID" value="PMS24978.1"/>
    <property type="molecule type" value="Genomic_DNA"/>
</dbReference>
<evidence type="ECO:0008006" key="3">
    <source>
        <dbReference type="Google" id="ProtNLM"/>
    </source>
</evidence>
<proteinExistence type="predicted"/>
<protein>
    <recommendedName>
        <fullName evidence="3">DUF3540 domain-containing protein</fullName>
    </recommendedName>
</protein>
<keyword evidence="2" id="KW-1185">Reference proteome</keyword>
<dbReference type="RefSeq" id="WP_102609981.1">
    <property type="nucleotide sequence ID" value="NZ_CADIKD010000002.1"/>
</dbReference>
<dbReference type="AlphaFoldDB" id="A0A2N7W6F0"/>
<organism evidence="1 2">
    <name type="scientific">Trinickia soli</name>
    <dbReference type="NCBI Taxonomy" id="380675"/>
    <lineage>
        <taxon>Bacteria</taxon>
        <taxon>Pseudomonadati</taxon>
        <taxon>Pseudomonadota</taxon>
        <taxon>Betaproteobacteria</taxon>
        <taxon>Burkholderiales</taxon>
        <taxon>Burkholderiaceae</taxon>
        <taxon>Trinickia</taxon>
    </lineage>
</organism>